<evidence type="ECO:0000256" key="1">
    <source>
        <dbReference type="SAM" id="Coils"/>
    </source>
</evidence>
<evidence type="ECO:0000313" key="3">
    <source>
        <dbReference type="Proteomes" id="UP000270094"/>
    </source>
</evidence>
<accession>A0A3P7LUP4</accession>
<name>A0A3P7LUP4_STRVU</name>
<organism evidence="2 3">
    <name type="scientific">Strongylus vulgaris</name>
    <name type="common">Blood worm</name>
    <dbReference type="NCBI Taxonomy" id="40348"/>
    <lineage>
        <taxon>Eukaryota</taxon>
        <taxon>Metazoa</taxon>
        <taxon>Ecdysozoa</taxon>
        <taxon>Nematoda</taxon>
        <taxon>Chromadorea</taxon>
        <taxon>Rhabditida</taxon>
        <taxon>Rhabditina</taxon>
        <taxon>Rhabditomorpha</taxon>
        <taxon>Strongyloidea</taxon>
        <taxon>Strongylidae</taxon>
        <taxon>Strongylus</taxon>
    </lineage>
</organism>
<keyword evidence="1" id="KW-0175">Coiled coil</keyword>
<reference evidence="2 3" key="1">
    <citation type="submission" date="2018-11" db="EMBL/GenBank/DDBJ databases">
        <authorList>
            <consortium name="Pathogen Informatics"/>
        </authorList>
    </citation>
    <scope>NUCLEOTIDE SEQUENCE [LARGE SCALE GENOMIC DNA]</scope>
</reference>
<dbReference type="EMBL" id="UYYB01119690">
    <property type="protein sequence ID" value="VDM82838.1"/>
    <property type="molecule type" value="Genomic_DNA"/>
</dbReference>
<feature type="coiled-coil region" evidence="1">
    <location>
        <begin position="207"/>
        <end position="234"/>
    </location>
</feature>
<dbReference type="AlphaFoldDB" id="A0A3P7LUP4"/>
<keyword evidence="3" id="KW-1185">Reference proteome</keyword>
<dbReference type="OrthoDB" id="5861729at2759"/>
<gene>
    <name evidence="2" type="ORF">SVUK_LOCUS17836</name>
</gene>
<proteinExistence type="predicted"/>
<protein>
    <submittedName>
        <fullName evidence="2">Uncharacterized protein</fullName>
    </submittedName>
</protein>
<sequence length="343" mass="39695">MSYIDTSLANELRLPELKEEKLRLHTFGSDQVQEKICRLVQLNAWDAEGVPIKLDLLTHNVITKSFRSPALSNDDADFIRQYHIPFKDKGENMATQNLDQDLAYLTIIMKQKSTSEKRILLISRLLCAAGIAREKYLALCTRYALIYKFYDIPWGTEKGKAGQIEAIDDEMLVMDCQTKSIDSLIAKLEKEEGKIGRDLRKSVDVKMELQKRNIQCLQNKLMEKEKEIFELKVKISCWKSQVRRISKEATSQTEDAVKHDCDTQTAMHNEEEEVKYNEILDVNELVESEEIYVDMESEYEYPDDESYFSNMVNEVKEVKAVKHTLESKVQQENTEACTSIQVP</sequence>
<dbReference type="Proteomes" id="UP000270094">
    <property type="component" value="Unassembled WGS sequence"/>
</dbReference>
<evidence type="ECO:0000313" key="2">
    <source>
        <dbReference type="EMBL" id="VDM82838.1"/>
    </source>
</evidence>